<dbReference type="PANTHER" id="PTHR43163">
    <property type="entry name" value="DIPEPTIDE TRANSPORT SYSTEM PERMEASE PROTEIN DPPB-RELATED"/>
    <property type="match status" value="1"/>
</dbReference>
<evidence type="ECO:0000256" key="2">
    <source>
        <dbReference type="ARBA" id="ARBA00022448"/>
    </source>
</evidence>
<keyword evidence="2 7" id="KW-0813">Transport</keyword>
<dbReference type="EMBL" id="BONH01000002">
    <property type="protein sequence ID" value="GIF96107.1"/>
    <property type="molecule type" value="Genomic_DNA"/>
</dbReference>
<evidence type="ECO:0000256" key="7">
    <source>
        <dbReference type="RuleBase" id="RU363032"/>
    </source>
</evidence>
<proteinExistence type="inferred from homology"/>
<evidence type="ECO:0000256" key="4">
    <source>
        <dbReference type="ARBA" id="ARBA00022692"/>
    </source>
</evidence>
<keyword evidence="6 7" id="KW-0472">Membrane</keyword>
<name>A0A8J3K3Z8_9ACTN</name>
<comment type="subcellular location">
    <subcellularLocation>
        <location evidence="1 7">Cell membrane</location>
        <topology evidence="1 7">Multi-pass membrane protein</topology>
    </subcellularLocation>
</comment>
<evidence type="ECO:0000256" key="3">
    <source>
        <dbReference type="ARBA" id="ARBA00022475"/>
    </source>
</evidence>
<dbReference type="GO" id="GO:0005886">
    <property type="term" value="C:plasma membrane"/>
    <property type="evidence" value="ECO:0007669"/>
    <property type="project" value="UniProtKB-SubCell"/>
</dbReference>
<evidence type="ECO:0000256" key="1">
    <source>
        <dbReference type="ARBA" id="ARBA00004651"/>
    </source>
</evidence>
<feature type="transmembrane region" description="Helical" evidence="7">
    <location>
        <begin position="172"/>
        <end position="190"/>
    </location>
</feature>
<dbReference type="PROSITE" id="PS50928">
    <property type="entry name" value="ABC_TM1"/>
    <property type="match status" value="1"/>
</dbReference>
<dbReference type="InterPro" id="IPR000515">
    <property type="entry name" value="MetI-like"/>
</dbReference>
<dbReference type="Proteomes" id="UP000659904">
    <property type="component" value="Unassembled WGS sequence"/>
</dbReference>
<dbReference type="Gene3D" id="1.10.3720.10">
    <property type="entry name" value="MetI-like"/>
    <property type="match status" value="1"/>
</dbReference>
<dbReference type="SUPFAM" id="SSF161098">
    <property type="entry name" value="MetI-like"/>
    <property type="match status" value="1"/>
</dbReference>
<keyword evidence="4 7" id="KW-0812">Transmembrane</keyword>
<organism evidence="9 10">
    <name type="scientific">Catellatospora citrea</name>
    <dbReference type="NCBI Taxonomy" id="53366"/>
    <lineage>
        <taxon>Bacteria</taxon>
        <taxon>Bacillati</taxon>
        <taxon>Actinomycetota</taxon>
        <taxon>Actinomycetes</taxon>
        <taxon>Micromonosporales</taxon>
        <taxon>Micromonosporaceae</taxon>
        <taxon>Catellatospora</taxon>
    </lineage>
</organism>
<evidence type="ECO:0000256" key="5">
    <source>
        <dbReference type="ARBA" id="ARBA00022989"/>
    </source>
</evidence>
<feature type="domain" description="ABC transmembrane type-1" evidence="8">
    <location>
        <begin position="98"/>
        <end position="294"/>
    </location>
</feature>
<sequence>MTAVRAIARRLATAAMVLWAAATAAYLALLLAPGDTVDSIIGDGPDTPQIRAEVIAEWGLDRPDVVQYLDYLARAAQGDLGRSYLMQRPVAELVGEHLPATVTLAAAAAVTGVVLALAVALLTAGRRSLLRRGASTTELVLVSTPGFLIGIVLLNVFSFQLGWFPVSGGQDFSALVLPALTLALPVAGVLTQVLRDGLERALDEPFVVTARSRGIRERAVLARHALRHALLPAITLVGWLSGILLGGAVITEQVFGRPGLGQVTLQAVTTKDMPVVLAVVLLSAAVYVAVSTLADLAYLLVDPRLRRS</sequence>
<comment type="caution">
    <text evidence="9">The sequence shown here is derived from an EMBL/GenBank/DDBJ whole genome shotgun (WGS) entry which is preliminary data.</text>
</comment>
<feature type="transmembrane region" description="Helical" evidence="7">
    <location>
        <begin position="275"/>
        <end position="301"/>
    </location>
</feature>
<dbReference type="InterPro" id="IPR035906">
    <property type="entry name" value="MetI-like_sf"/>
</dbReference>
<dbReference type="Pfam" id="PF00528">
    <property type="entry name" value="BPD_transp_1"/>
    <property type="match status" value="1"/>
</dbReference>
<evidence type="ECO:0000313" key="10">
    <source>
        <dbReference type="Proteomes" id="UP000659904"/>
    </source>
</evidence>
<dbReference type="AlphaFoldDB" id="A0A8J3K3Z8"/>
<feature type="transmembrane region" description="Helical" evidence="7">
    <location>
        <begin position="230"/>
        <end position="255"/>
    </location>
</feature>
<evidence type="ECO:0000313" key="9">
    <source>
        <dbReference type="EMBL" id="GIF96107.1"/>
    </source>
</evidence>
<dbReference type="RefSeq" id="WP_239165258.1">
    <property type="nucleotide sequence ID" value="NZ_BONH01000002.1"/>
</dbReference>
<dbReference type="GO" id="GO:0071916">
    <property type="term" value="F:dipeptide transmembrane transporter activity"/>
    <property type="evidence" value="ECO:0007669"/>
    <property type="project" value="TreeGrafter"/>
</dbReference>
<feature type="transmembrane region" description="Helical" evidence="7">
    <location>
        <begin position="146"/>
        <end position="166"/>
    </location>
</feature>
<feature type="transmembrane region" description="Helical" evidence="7">
    <location>
        <begin position="102"/>
        <end position="125"/>
    </location>
</feature>
<comment type="similarity">
    <text evidence="7">Belongs to the binding-protein-dependent transport system permease family.</text>
</comment>
<feature type="transmembrane region" description="Helical" evidence="7">
    <location>
        <begin position="12"/>
        <end position="32"/>
    </location>
</feature>
<dbReference type="CDD" id="cd06261">
    <property type="entry name" value="TM_PBP2"/>
    <property type="match status" value="1"/>
</dbReference>
<accession>A0A8J3K3Z8</accession>
<dbReference type="PANTHER" id="PTHR43163:SF6">
    <property type="entry name" value="DIPEPTIDE TRANSPORT SYSTEM PERMEASE PROTEIN DPPB-RELATED"/>
    <property type="match status" value="1"/>
</dbReference>
<evidence type="ECO:0000259" key="8">
    <source>
        <dbReference type="PROSITE" id="PS50928"/>
    </source>
</evidence>
<reference evidence="9 10" key="1">
    <citation type="submission" date="2021-01" db="EMBL/GenBank/DDBJ databases">
        <title>Whole genome shotgun sequence of Catellatospora citrea NBRC 14495.</title>
        <authorList>
            <person name="Komaki H."/>
            <person name="Tamura T."/>
        </authorList>
    </citation>
    <scope>NUCLEOTIDE SEQUENCE [LARGE SCALE GENOMIC DNA]</scope>
    <source>
        <strain evidence="9 10">NBRC 14495</strain>
    </source>
</reference>
<keyword evidence="3" id="KW-1003">Cell membrane</keyword>
<protein>
    <submittedName>
        <fullName evidence="9">ABC transporter permease</fullName>
    </submittedName>
</protein>
<gene>
    <name evidence="9" type="ORF">Cci01nite_12010</name>
</gene>
<keyword evidence="10" id="KW-1185">Reference proteome</keyword>
<keyword evidence="5 7" id="KW-1133">Transmembrane helix</keyword>
<evidence type="ECO:0000256" key="6">
    <source>
        <dbReference type="ARBA" id="ARBA00023136"/>
    </source>
</evidence>